<evidence type="ECO:0000313" key="4">
    <source>
        <dbReference type="Proteomes" id="UP000009173"/>
    </source>
</evidence>
<dbReference type="HOGENOM" id="CLU_031779_0_0_7"/>
<organism evidence="3 4">
    <name type="scientific">Nitratidesulfovibrio vulgaris (strain DP4)</name>
    <name type="common">Desulfovibrio vulgaris</name>
    <dbReference type="NCBI Taxonomy" id="391774"/>
    <lineage>
        <taxon>Bacteria</taxon>
        <taxon>Pseudomonadati</taxon>
        <taxon>Thermodesulfobacteriota</taxon>
        <taxon>Desulfovibrionia</taxon>
        <taxon>Desulfovibrionales</taxon>
        <taxon>Desulfovibrionaceae</taxon>
        <taxon>Nitratidesulfovibrio</taxon>
    </lineage>
</organism>
<dbReference type="EMBL" id="CP000527">
    <property type="protein sequence ID" value="ABM29154.1"/>
    <property type="molecule type" value="Genomic_DNA"/>
</dbReference>
<dbReference type="Gene3D" id="3.65.10.10">
    <property type="entry name" value="Enolpyruvate transferase domain"/>
    <property type="match status" value="2"/>
</dbReference>
<dbReference type="AlphaFoldDB" id="A0A0H3A940"/>
<dbReference type="Proteomes" id="UP000009173">
    <property type="component" value="Chromosome"/>
</dbReference>
<dbReference type="SUPFAM" id="SSF55205">
    <property type="entry name" value="EPT/RTPC-like"/>
    <property type="match status" value="1"/>
</dbReference>
<sequence length="600" mass="63494">MPASPAPAMRTNHMPHARPRNCCAIASTCPSPLKPRQHHPTLPVPFLLRAMAFQARWNANHTTPARHTMQDNSHHRSPLQSLLDIDRELARLLARRARLLNKATGGRKGSDPALEKQLRQAWEKHAARLSRDPRFVHQLFTLLQEVDVIDRDEEDARPGFNLSPSRRAVDVNIDAPASIRQTRLWLALATAAASEVTIRGALINDPMIDFVKALNQSGASISWDEAGNVHAKAGCPLDFSDKVVYIGEDALNLYLLIFLAIGAQSHLKITGGAALKLADLSALSHFLPGLGARLTNVVPKTKGLPVRLESSGILPDDVTVPDDLPAEALCALLLAASFWPGTVTLRLPATPVSASCLAAVLPLLHEAGIKATADGDTVRITSGTMTIPAEPALAMEPLVATYLLGLPAVAGGNVRLTGLWPAACAEAEAAIALLKAGGLEVKRDKDGIASTYAAVPGDMDAPLATLPPAYAPLAVLLAAATFASEKPARMPALPAGTDALAATGLLGQLGLEADAEDGALTRVETDIPGAGWASPAPEWSMALAFGSFLRSGLRLANPGNITELMPAFWALFNGLPSPDLKPKPKEIIDAKPARRRIIAG</sequence>
<dbReference type="GO" id="GO:0016765">
    <property type="term" value="F:transferase activity, transferring alkyl or aryl (other than methyl) groups"/>
    <property type="evidence" value="ECO:0007669"/>
    <property type="project" value="InterPro"/>
</dbReference>
<dbReference type="InterPro" id="IPR013792">
    <property type="entry name" value="RNA3'P_cycl/enolpyr_Trfase_a/b"/>
</dbReference>
<name>A0A0H3A940_NITV4</name>
<evidence type="ECO:0000256" key="1">
    <source>
        <dbReference type="ARBA" id="ARBA00022679"/>
    </source>
</evidence>
<accession>A0A0H3A940</accession>
<proteinExistence type="predicted"/>
<reference evidence="4" key="1">
    <citation type="journal article" date="2009" name="Environ. Microbiol.">
        <title>Contribution of mobile genetic elements to Desulfovibrio vulgaris genome plasticity.</title>
        <authorList>
            <person name="Walker C.B."/>
            <person name="Stolyar S."/>
            <person name="Chivian D."/>
            <person name="Pinel N."/>
            <person name="Gabster J.A."/>
            <person name="Dehal P.S."/>
            <person name="He Z."/>
            <person name="Yang Z.K."/>
            <person name="Yen H.C."/>
            <person name="Zhou J."/>
            <person name="Wall J.D."/>
            <person name="Hazen T.C."/>
            <person name="Arkin A.P."/>
            <person name="Stahl D.A."/>
        </authorList>
    </citation>
    <scope>NUCLEOTIDE SEQUENCE [LARGE SCALE GENOMIC DNA]</scope>
    <source>
        <strain evidence="4">DP4</strain>
    </source>
</reference>
<dbReference type="Pfam" id="PF00275">
    <property type="entry name" value="EPSP_synthase"/>
    <property type="match status" value="1"/>
</dbReference>
<protein>
    <submittedName>
        <fullName evidence="3">5-enolpyruvylshikimate-3-phosphate synthase-like protein</fullName>
    </submittedName>
</protein>
<dbReference type="InterPro" id="IPR036968">
    <property type="entry name" value="Enolpyruvate_Tfrase_sf"/>
</dbReference>
<feature type="domain" description="Enolpyruvate transferase" evidence="2">
    <location>
        <begin position="169"/>
        <end position="484"/>
    </location>
</feature>
<dbReference type="KEGG" id="dvl:Dvul_2138"/>
<evidence type="ECO:0000259" key="2">
    <source>
        <dbReference type="Pfam" id="PF00275"/>
    </source>
</evidence>
<evidence type="ECO:0000313" key="3">
    <source>
        <dbReference type="EMBL" id="ABM29154.1"/>
    </source>
</evidence>
<keyword evidence="1" id="KW-0808">Transferase</keyword>
<dbReference type="InterPro" id="IPR001986">
    <property type="entry name" value="Enolpyruvate_Tfrase_dom"/>
</dbReference>
<gene>
    <name evidence="3" type="ordered locus">Dvul_2138</name>
</gene>